<dbReference type="OrthoDB" id="1698854at2"/>
<dbReference type="EMBL" id="FRAI01000027">
    <property type="protein sequence ID" value="SHK27933.1"/>
    <property type="molecule type" value="Genomic_DNA"/>
</dbReference>
<accession>A0A1M6R661</accession>
<name>A0A1M6R661_9FIRM</name>
<keyword evidence="1" id="KW-0472">Membrane</keyword>
<proteinExistence type="predicted"/>
<dbReference type="InterPro" id="IPR010718">
    <property type="entry name" value="DUF1294"/>
</dbReference>
<dbReference type="AlphaFoldDB" id="A0A1M6R661"/>
<feature type="transmembrane region" description="Helical" evidence="1">
    <location>
        <begin position="70"/>
        <end position="87"/>
    </location>
</feature>
<dbReference type="RefSeq" id="WP_072908345.1">
    <property type="nucleotide sequence ID" value="NZ_FRAI01000027.1"/>
</dbReference>
<evidence type="ECO:0000313" key="2">
    <source>
        <dbReference type="EMBL" id="SHK27933.1"/>
    </source>
</evidence>
<reference evidence="3" key="1">
    <citation type="submission" date="2016-11" db="EMBL/GenBank/DDBJ databases">
        <authorList>
            <person name="Varghese N."/>
            <person name="Submissions S."/>
        </authorList>
    </citation>
    <scope>NUCLEOTIDE SEQUENCE [LARGE SCALE GENOMIC DNA]</scope>
    <source>
        <strain evidence="3">DSM 14826</strain>
    </source>
</reference>
<feature type="transmembrane region" description="Helical" evidence="1">
    <location>
        <begin position="38"/>
        <end position="58"/>
    </location>
</feature>
<feature type="transmembrane region" description="Helical" evidence="1">
    <location>
        <begin position="6"/>
        <end position="22"/>
    </location>
</feature>
<organism evidence="2 3">
    <name type="scientific">Anaerobranca californiensis DSM 14826</name>
    <dbReference type="NCBI Taxonomy" id="1120989"/>
    <lineage>
        <taxon>Bacteria</taxon>
        <taxon>Bacillati</taxon>
        <taxon>Bacillota</taxon>
        <taxon>Clostridia</taxon>
        <taxon>Eubacteriales</taxon>
        <taxon>Proteinivoracaceae</taxon>
        <taxon>Anaerobranca</taxon>
    </lineage>
</organism>
<gene>
    <name evidence="2" type="ORF">SAMN02745227_01959</name>
</gene>
<dbReference type="Pfam" id="PF06961">
    <property type="entry name" value="DUF1294"/>
    <property type="match status" value="1"/>
</dbReference>
<dbReference type="STRING" id="1120989.SAMN02745227_01959"/>
<sequence>MEKIILAYGLFINIIGFLKMYSDKRRAIKGKWRIKENKLFLIAIIGGSLGIYIGMKVWRHKTRDVLFKHGIPLLIVVQLILFVILSLNT</sequence>
<keyword evidence="1" id="KW-1133">Transmembrane helix</keyword>
<protein>
    <submittedName>
        <fullName evidence="2">Uncharacterized membrane protein YsdA, DUF1294 family</fullName>
    </submittedName>
</protein>
<evidence type="ECO:0000256" key="1">
    <source>
        <dbReference type="SAM" id="Phobius"/>
    </source>
</evidence>
<evidence type="ECO:0000313" key="3">
    <source>
        <dbReference type="Proteomes" id="UP000243547"/>
    </source>
</evidence>
<dbReference type="Proteomes" id="UP000243547">
    <property type="component" value="Unassembled WGS sequence"/>
</dbReference>
<keyword evidence="1" id="KW-0812">Transmembrane</keyword>
<keyword evidence="3" id="KW-1185">Reference proteome</keyword>